<evidence type="ECO:0000313" key="3">
    <source>
        <dbReference type="Proteomes" id="UP000298246"/>
    </source>
</evidence>
<dbReference type="Proteomes" id="UP000298246">
    <property type="component" value="Unassembled WGS sequence"/>
</dbReference>
<organism evidence="2 3">
    <name type="scientific">Paenibacillus athensensis</name>
    <dbReference type="NCBI Taxonomy" id="1967502"/>
    <lineage>
        <taxon>Bacteria</taxon>
        <taxon>Bacillati</taxon>
        <taxon>Bacillota</taxon>
        <taxon>Bacilli</taxon>
        <taxon>Bacillales</taxon>
        <taxon>Paenibacillaceae</taxon>
        <taxon>Paenibacillus</taxon>
    </lineage>
</organism>
<dbReference type="GO" id="GO:0016747">
    <property type="term" value="F:acyltransferase activity, transferring groups other than amino-acyl groups"/>
    <property type="evidence" value="ECO:0007669"/>
    <property type="project" value="InterPro"/>
</dbReference>
<proteinExistence type="predicted"/>
<name>A0A4Y8Q8G7_9BACL</name>
<accession>A0A4Y8Q8G7</accession>
<dbReference type="EMBL" id="MYFO01000005">
    <property type="protein sequence ID" value="TFE90175.1"/>
    <property type="molecule type" value="Genomic_DNA"/>
</dbReference>
<dbReference type="Pfam" id="PF13302">
    <property type="entry name" value="Acetyltransf_3"/>
    <property type="match status" value="1"/>
</dbReference>
<reference evidence="2 3" key="1">
    <citation type="submission" date="2017-03" db="EMBL/GenBank/DDBJ databases">
        <title>Isolation of Levoglucosan Utilizing Bacteria.</title>
        <authorList>
            <person name="Arya A.S."/>
        </authorList>
    </citation>
    <scope>NUCLEOTIDE SEQUENCE [LARGE SCALE GENOMIC DNA]</scope>
    <source>
        <strain evidence="2 3">MEC069</strain>
    </source>
</reference>
<feature type="domain" description="N-acetyltransferase" evidence="1">
    <location>
        <begin position="9"/>
        <end position="175"/>
    </location>
</feature>
<keyword evidence="2" id="KW-0808">Transferase</keyword>
<dbReference type="PANTHER" id="PTHR43415">
    <property type="entry name" value="SPERMIDINE N(1)-ACETYLTRANSFERASE"/>
    <property type="match status" value="1"/>
</dbReference>
<evidence type="ECO:0000259" key="1">
    <source>
        <dbReference type="PROSITE" id="PS51186"/>
    </source>
</evidence>
<keyword evidence="3" id="KW-1185">Reference proteome</keyword>
<dbReference type="PANTHER" id="PTHR43415:SF3">
    <property type="entry name" value="GNAT-FAMILY ACETYLTRANSFERASE"/>
    <property type="match status" value="1"/>
</dbReference>
<gene>
    <name evidence="2" type="ORF">B5M42_05770</name>
</gene>
<sequence length="195" mass="23089">MPHIPGERIVLREYRREDLPHMRAWTNDAEITEQLSDIFLYAHTLEMTEAFLTSMLQGTGEMKGFVIAEATTLDYIGQIDLHHLDWKNRSATVGIVIGRKELLGQGYGREAMRLMQRFVFDSLNMHRLDLNVYEYNERAIRSYKACGFVEEGRQRARQFRQGRYWDVVCMSMLRDEYERHTRSRPHTQGELLEEQ</sequence>
<comment type="caution">
    <text evidence="2">The sequence shown here is derived from an EMBL/GenBank/DDBJ whole genome shotgun (WGS) entry which is preliminary data.</text>
</comment>
<dbReference type="InterPro" id="IPR016181">
    <property type="entry name" value="Acyl_CoA_acyltransferase"/>
</dbReference>
<evidence type="ECO:0000313" key="2">
    <source>
        <dbReference type="EMBL" id="TFE90175.1"/>
    </source>
</evidence>
<dbReference type="OrthoDB" id="9795206at2"/>
<dbReference type="SUPFAM" id="SSF55729">
    <property type="entry name" value="Acyl-CoA N-acyltransferases (Nat)"/>
    <property type="match status" value="1"/>
</dbReference>
<dbReference type="InterPro" id="IPR000182">
    <property type="entry name" value="GNAT_dom"/>
</dbReference>
<protein>
    <submittedName>
        <fullName evidence="2">GNAT family N-acetyltransferase</fullName>
    </submittedName>
</protein>
<dbReference type="Gene3D" id="3.40.630.30">
    <property type="match status" value="1"/>
</dbReference>
<dbReference type="AlphaFoldDB" id="A0A4Y8Q8G7"/>
<dbReference type="RefSeq" id="WP_134750672.1">
    <property type="nucleotide sequence ID" value="NZ_MYFO02000001.1"/>
</dbReference>
<dbReference type="PROSITE" id="PS51186">
    <property type="entry name" value="GNAT"/>
    <property type="match status" value="1"/>
</dbReference>